<name>A0A2Z4QFN6_9CAUD</name>
<keyword evidence="1" id="KW-0175">Coiled coil</keyword>
<evidence type="ECO:0000313" key="3">
    <source>
        <dbReference type="EMBL" id="AWY08859.1"/>
    </source>
</evidence>
<keyword evidence="4" id="KW-1185">Reference proteome</keyword>
<accession>A0A2Z4QFN6</accession>
<evidence type="ECO:0000256" key="2">
    <source>
        <dbReference type="SAM" id="MobiDB-lite"/>
    </source>
</evidence>
<feature type="region of interest" description="Disordered" evidence="2">
    <location>
        <begin position="83"/>
        <end position="110"/>
    </location>
</feature>
<reference evidence="3 4" key="1">
    <citation type="submission" date="2018-03" db="EMBL/GenBank/DDBJ databases">
        <title>Diverse roseophages infecting R. pomeroyi DSS-3.</title>
        <authorList>
            <person name="Zhan Y."/>
            <person name="Chen F."/>
            <person name="Wommack E.K."/>
            <person name="Nasko D."/>
        </authorList>
    </citation>
    <scope>NUCLEOTIDE SEQUENCE [LARGE SCALE GENOMIC DNA]</scope>
</reference>
<sequence length="110" mass="12046">MIGQRQLIVLAASVALLGAAFAYGYHKGTVNQIEKYEEDRQELQNELLDLNESLSVRNAEILRLNREKEGLINELENQALTAEGSAGPGVATTGGLQRLERRWGPSPTSP</sequence>
<evidence type="ECO:0000256" key="1">
    <source>
        <dbReference type="SAM" id="Coils"/>
    </source>
</evidence>
<gene>
    <name evidence="3" type="ORF">vBRpoPV12_72</name>
</gene>
<dbReference type="EMBL" id="MH015250">
    <property type="protein sequence ID" value="AWY08859.1"/>
    <property type="molecule type" value="Genomic_DNA"/>
</dbReference>
<dbReference type="Proteomes" id="UP000251856">
    <property type="component" value="Segment"/>
</dbReference>
<protein>
    <submittedName>
        <fullName evidence="3">Uncharacterized protein</fullName>
    </submittedName>
</protein>
<evidence type="ECO:0000313" key="4">
    <source>
        <dbReference type="Proteomes" id="UP000251856"/>
    </source>
</evidence>
<organism evidence="3 4">
    <name type="scientific">Ruegeria phage vB_RpoP-V12</name>
    <dbReference type="NCBI Taxonomy" id="2218611"/>
    <lineage>
        <taxon>Viruses</taxon>
        <taxon>Duplodnaviria</taxon>
        <taxon>Heunggongvirae</taxon>
        <taxon>Uroviricota</taxon>
        <taxon>Caudoviricetes</taxon>
        <taxon>Schitoviridae</taxon>
        <taxon>Rhodovirinae</taxon>
        <taxon>Aorunvirus</taxon>
        <taxon>Aorunvirus V12</taxon>
    </lineage>
</organism>
<feature type="coiled-coil region" evidence="1">
    <location>
        <begin position="26"/>
        <end position="81"/>
    </location>
</feature>
<proteinExistence type="predicted"/>